<evidence type="ECO:0000256" key="2">
    <source>
        <dbReference type="ARBA" id="ARBA00006432"/>
    </source>
</evidence>
<evidence type="ECO:0000259" key="5">
    <source>
        <dbReference type="PROSITE" id="PS50075"/>
    </source>
</evidence>
<accession>A0A1G9FJQ8</accession>
<dbReference type="NCBIfam" id="TIGR01733">
    <property type="entry name" value="AA-adenyl-dom"/>
    <property type="match status" value="1"/>
</dbReference>
<gene>
    <name evidence="6" type="ORF">SAMN05216186_111136</name>
</gene>
<dbReference type="Pfam" id="PF00668">
    <property type="entry name" value="Condensation"/>
    <property type="match status" value="1"/>
</dbReference>
<dbReference type="Gene3D" id="3.30.559.30">
    <property type="entry name" value="Nonribosomal peptide synthetase, condensation domain"/>
    <property type="match status" value="1"/>
</dbReference>
<comment type="similarity">
    <text evidence="2">Belongs to the ATP-dependent AMP-binding enzyme family.</text>
</comment>
<dbReference type="STRING" id="137658.SAMN05216186_111136"/>
<dbReference type="InterPro" id="IPR045851">
    <property type="entry name" value="AMP-bd_C_sf"/>
</dbReference>
<evidence type="ECO:0000256" key="4">
    <source>
        <dbReference type="ARBA" id="ARBA00022553"/>
    </source>
</evidence>
<keyword evidence="4" id="KW-0597">Phosphoprotein</keyword>
<dbReference type="Gene3D" id="3.40.50.980">
    <property type="match status" value="2"/>
</dbReference>
<dbReference type="Gene3D" id="3.30.300.30">
    <property type="match status" value="1"/>
</dbReference>
<dbReference type="FunFam" id="3.40.50.980:FF:000001">
    <property type="entry name" value="Non-ribosomal peptide synthetase"/>
    <property type="match status" value="1"/>
</dbReference>
<dbReference type="InterPro" id="IPR001242">
    <property type="entry name" value="Condensation_dom"/>
</dbReference>
<reference evidence="6 7" key="1">
    <citation type="submission" date="2016-10" db="EMBL/GenBank/DDBJ databases">
        <authorList>
            <person name="de Groot N.N."/>
        </authorList>
    </citation>
    <scope>NUCLEOTIDE SEQUENCE [LARGE SCALE GENOMIC DNA]</scope>
    <source>
        <strain evidence="6 7">JCM 21544</strain>
    </source>
</reference>
<organism evidence="6 7">
    <name type="scientific">Pseudomonas indica</name>
    <dbReference type="NCBI Taxonomy" id="137658"/>
    <lineage>
        <taxon>Bacteria</taxon>
        <taxon>Pseudomonadati</taxon>
        <taxon>Pseudomonadota</taxon>
        <taxon>Gammaproteobacteria</taxon>
        <taxon>Pseudomonadales</taxon>
        <taxon>Pseudomonadaceae</taxon>
        <taxon>Pseudomonas</taxon>
    </lineage>
</organism>
<dbReference type="SUPFAM" id="SSF52777">
    <property type="entry name" value="CoA-dependent acyltransferases"/>
    <property type="match status" value="1"/>
</dbReference>
<dbReference type="PANTHER" id="PTHR45527:SF1">
    <property type="entry name" value="FATTY ACID SYNTHASE"/>
    <property type="match status" value="1"/>
</dbReference>
<dbReference type="InterPro" id="IPR023213">
    <property type="entry name" value="CAT-like_dom_sf"/>
</dbReference>
<keyword evidence="3" id="KW-0596">Phosphopantetheine</keyword>
<dbReference type="InterPro" id="IPR025110">
    <property type="entry name" value="AMP-bd_C"/>
</dbReference>
<dbReference type="FunFam" id="2.30.38.10:FF:000001">
    <property type="entry name" value="Non-ribosomal peptide synthetase PvdI"/>
    <property type="match status" value="1"/>
</dbReference>
<dbReference type="AlphaFoldDB" id="A0A1G9FJQ8"/>
<dbReference type="Gene3D" id="2.30.38.10">
    <property type="entry name" value="Luciferase, Domain 3"/>
    <property type="match status" value="1"/>
</dbReference>
<dbReference type="FunFam" id="3.30.559.10:FF:000012">
    <property type="entry name" value="Non-ribosomal peptide synthetase"/>
    <property type="match status" value="1"/>
</dbReference>
<feature type="domain" description="Carrier" evidence="5">
    <location>
        <begin position="529"/>
        <end position="604"/>
    </location>
</feature>
<dbReference type="Gene3D" id="3.30.559.10">
    <property type="entry name" value="Chloramphenicol acetyltransferase-like domain"/>
    <property type="match status" value="1"/>
</dbReference>
<dbReference type="GO" id="GO:0044550">
    <property type="term" value="P:secondary metabolite biosynthetic process"/>
    <property type="evidence" value="ECO:0007669"/>
    <property type="project" value="UniProtKB-ARBA"/>
</dbReference>
<dbReference type="GO" id="GO:0003824">
    <property type="term" value="F:catalytic activity"/>
    <property type="evidence" value="ECO:0007669"/>
    <property type="project" value="InterPro"/>
</dbReference>
<dbReference type="InterPro" id="IPR020806">
    <property type="entry name" value="PKS_PP-bd"/>
</dbReference>
<dbReference type="Pfam" id="PF13193">
    <property type="entry name" value="AMP-binding_C"/>
    <property type="match status" value="1"/>
</dbReference>
<name>A0A1G9FJQ8_9PSED</name>
<dbReference type="PANTHER" id="PTHR45527">
    <property type="entry name" value="NONRIBOSOMAL PEPTIDE SYNTHETASE"/>
    <property type="match status" value="1"/>
</dbReference>
<dbReference type="InterPro" id="IPR009081">
    <property type="entry name" value="PP-bd_ACP"/>
</dbReference>
<dbReference type="GO" id="GO:0031177">
    <property type="term" value="F:phosphopantetheine binding"/>
    <property type="evidence" value="ECO:0007669"/>
    <property type="project" value="InterPro"/>
</dbReference>
<dbReference type="GO" id="GO:0043041">
    <property type="term" value="P:amino acid activation for nonribosomal peptide biosynthetic process"/>
    <property type="evidence" value="ECO:0007669"/>
    <property type="project" value="TreeGrafter"/>
</dbReference>
<dbReference type="PROSITE" id="PS00455">
    <property type="entry name" value="AMP_BINDING"/>
    <property type="match status" value="1"/>
</dbReference>
<dbReference type="PROSITE" id="PS00012">
    <property type="entry name" value="PHOSPHOPANTETHEINE"/>
    <property type="match status" value="1"/>
</dbReference>
<dbReference type="InterPro" id="IPR020845">
    <property type="entry name" value="AMP-binding_CS"/>
</dbReference>
<sequence length="845" mass="91383">MLSADEKRPLNTWNDTTHTLDELPVPQLFERQVTKHANAQAIVFGDTHLTYAELDERANRLAHRLIELGIGRESRVAVALPRSPELPIALLAILKAGGTYLPLDADYPSTRLAYMIGDAQPALLLTTRENQKTLPAFDAAGTLLLDDAQCQADLAQQPSHAPSDSERGFTLVPHQSAYIIYTSGSTGQPKGVVVPHRGLPHLVSTHQRRCELGPGCRVLQFASPGFDAAISEMLRPLLSGATLVMASPEQLAPGAPLAALVERTSITHLTLTPAVLAVMPDDSLASVRCLIVAGEAFSPALVERWESRQRRLVNAYGPTEATVLATMNATLSPSDLSIGTPIDNVRIHLLDAGLRQVPLGTPGEICIGGAGIARGYLNRSGLTAERFVADPFGPPGARLYRSGDLGRWRDDGSLEFLGRIDDQVKIRGFRIEPGEIQALLEQHPGVAQALVHLHENPPGSKRLVAYAVPTDGQHPQPETLRRFLAERLPDHMVPAAVLMLPALPLTAHGKIDRQALPAPTFAARADSRAPRTPRERTLATLFADTLGVPDIGIDDSFFDLGGHSLLAIQLAGRVRESLGLDLSVRTLFEAPSVAELAARLDSSPTAADRPRLASALRPERLPLSPAQQRLWFLQKLEGPGATYNLPSGWLLEGPLDTDALEASLGDLTDRHESLRTIFPEAETGPHQHILPPTQARPSLERVDVAGDPRAALEQAASRPFDLATQIPLRATLLRLAPERHLLVLVLHHIAADGWSIAPLMADLSTAYAARRNGRAPEWAALPLQYADYTLWQHAMLGSPENPDSLSARQLAHWRDALSGLPDLCTPLPDRPRPALLSQRGGLLAL</sequence>
<comment type="cofactor">
    <cofactor evidence="1">
        <name>pantetheine 4'-phosphate</name>
        <dbReference type="ChEBI" id="CHEBI:47942"/>
    </cofactor>
</comment>
<dbReference type="Pfam" id="PF00501">
    <property type="entry name" value="AMP-binding"/>
    <property type="match status" value="1"/>
</dbReference>
<dbReference type="FunFam" id="1.10.1200.10:FF:000005">
    <property type="entry name" value="Nonribosomal peptide synthetase 1"/>
    <property type="match status" value="1"/>
</dbReference>
<dbReference type="InterPro" id="IPR006162">
    <property type="entry name" value="Ppantetheine_attach_site"/>
</dbReference>
<dbReference type="InterPro" id="IPR036736">
    <property type="entry name" value="ACP-like_sf"/>
</dbReference>
<evidence type="ECO:0000313" key="7">
    <source>
        <dbReference type="Proteomes" id="UP000198706"/>
    </source>
</evidence>
<evidence type="ECO:0000256" key="1">
    <source>
        <dbReference type="ARBA" id="ARBA00001957"/>
    </source>
</evidence>
<evidence type="ECO:0000256" key="3">
    <source>
        <dbReference type="ARBA" id="ARBA00022450"/>
    </source>
</evidence>
<dbReference type="FunFam" id="3.30.300.30:FF:000010">
    <property type="entry name" value="Enterobactin synthetase component F"/>
    <property type="match status" value="1"/>
</dbReference>
<dbReference type="Proteomes" id="UP000198706">
    <property type="component" value="Unassembled WGS sequence"/>
</dbReference>
<keyword evidence="7" id="KW-1185">Reference proteome</keyword>
<proteinExistence type="inferred from homology"/>
<dbReference type="InterPro" id="IPR000873">
    <property type="entry name" value="AMP-dep_synth/lig_dom"/>
</dbReference>
<protein>
    <submittedName>
        <fullName evidence="6">Amino acid adenylation domain-containing protein</fullName>
    </submittedName>
</protein>
<dbReference type="EMBL" id="FNFD01000011">
    <property type="protein sequence ID" value="SDK88577.1"/>
    <property type="molecule type" value="Genomic_DNA"/>
</dbReference>
<dbReference type="SUPFAM" id="SSF56801">
    <property type="entry name" value="Acetyl-CoA synthetase-like"/>
    <property type="match status" value="1"/>
</dbReference>
<dbReference type="InterPro" id="IPR010071">
    <property type="entry name" value="AA_adenyl_dom"/>
</dbReference>
<dbReference type="SUPFAM" id="SSF47336">
    <property type="entry name" value="ACP-like"/>
    <property type="match status" value="1"/>
</dbReference>
<dbReference type="PROSITE" id="PS50075">
    <property type="entry name" value="CARRIER"/>
    <property type="match status" value="1"/>
</dbReference>
<evidence type="ECO:0000313" key="6">
    <source>
        <dbReference type="EMBL" id="SDK88577.1"/>
    </source>
</evidence>
<dbReference type="Pfam" id="PF00550">
    <property type="entry name" value="PP-binding"/>
    <property type="match status" value="1"/>
</dbReference>
<dbReference type="FunFam" id="3.40.50.12780:FF:000012">
    <property type="entry name" value="Non-ribosomal peptide synthetase"/>
    <property type="match status" value="1"/>
</dbReference>
<dbReference type="CDD" id="cd17652">
    <property type="entry name" value="A_NRPS_CmdD_like"/>
    <property type="match status" value="1"/>
</dbReference>
<dbReference type="Gene3D" id="1.10.1200.10">
    <property type="entry name" value="ACP-like"/>
    <property type="match status" value="1"/>
</dbReference>
<dbReference type="SMART" id="SM00823">
    <property type="entry name" value="PKS_PP"/>
    <property type="match status" value="1"/>
</dbReference>
<dbReference type="GO" id="GO:0005829">
    <property type="term" value="C:cytosol"/>
    <property type="evidence" value="ECO:0007669"/>
    <property type="project" value="TreeGrafter"/>
</dbReference>